<protein>
    <submittedName>
        <fullName evidence="4">TerD family protein</fullName>
    </submittedName>
</protein>
<evidence type="ECO:0000256" key="2">
    <source>
        <dbReference type="SAM" id="MobiDB-lite"/>
    </source>
</evidence>
<evidence type="ECO:0000256" key="1">
    <source>
        <dbReference type="ARBA" id="ARBA00008775"/>
    </source>
</evidence>
<gene>
    <name evidence="4" type="ORF">D8771_14605</name>
</gene>
<dbReference type="PANTHER" id="PTHR32097">
    <property type="entry name" value="CAMP-BINDING PROTEIN 1-RELATED"/>
    <property type="match status" value="1"/>
</dbReference>
<dbReference type="Proteomes" id="UP000298111">
    <property type="component" value="Unassembled WGS sequence"/>
</dbReference>
<feature type="compositionally biased region" description="Pro residues" evidence="2">
    <location>
        <begin position="326"/>
        <end position="350"/>
    </location>
</feature>
<evidence type="ECO:0000259" key="3">
    <source>
        <dbReference type="Pfam" id="PF02342"/>
    </source>
</evidence>
<feature type="compositionally biased region" description="Pro residues" evidence="2">
    <location>
        <begin position="247"/>
        <end position="316"/>
    </location>
</feature>
<comment type="caution">
    <text evidence="4">The sequence shown here is derived from an EMBL/GenBank/DDBJ whole genome shotgun (WGS) entry which is preliminary data.</text>
</comment>
<dbReference type="InterPro" id="IPR051324">
    <property type="entry name" value="Stress/Tellurium_Resist"/>
</dbReference>
<accession>A0A8H1LH79</accession>
<dbReference type="InterPro" id="IPR003325">
    <property type="entry name" value="TerD"/>
</dbReference>
<feature type="compositionally biased region" description="Pro residues" evidence="2">
    <location>
        <begin position="357"/>
        <end position="366"/>
    </location>
</feature>
<reference evidence="4 5" key="1">
    <citation type="submission" date="2018-10" db="EMBL/GenBank/DDBJ databases">
        <title>Isolation of pseudouridimycin from Streptomyces albus DSM 40763.</title>
        <authorList>
            <person name="Rosenqvist P."/>
            <person name="Metsae-Ketelae M."/>
            <person name="Virta P."/>
        </authorList>
    </citation>
    <scope>NUCLEOTIDE SEQUENCE [LARGE SCALE GENOMIC DNA]</scope>
    <source>
        <strain evidence="4 5">DSM 40763</strain>
    </source>
</reference>
<evidence type="ECO:0000313" key="5">
    <source>
        <dbReference type="Proteomes" id="UP000298111"/>
    </source>
</evidence>
<proteinExistence type="inferred from homology"/>
<feature type="compositionally biased region" description="Gly residues" evidence="2">
    <location>
        <begin position="198"/>
        <end position="207"/>
    </location>
</feature>
<dbReference type="Pfam" id="PF02342">
    <property type="entry name" value="TerD"/>
    <property type="match status" value="1"/>
</dbReference>
<dbReference type="Gene3D" id="2.60.60.30">
    <property type="entry name" value="sav2460 like domains"/>
    <property type="match status" value="1"/>
</dbReference>
<dbReference type="AlphaFoldDB" id="A0A8H1LH79"/>
<dbReference type="EMBL" id="RCIY01000055">
    <property type="protein sequence ID" value="TGG83272.1"/>
    <property type="molecule type" value="Genomic_DNA"/>
</dbReference>
<name>A0A8H1LH79_9ACTN</name>
<feature type="region of interest" description="Disordered" evidence="2">
    <location>
        <begin position="190"/>
        <end position="400"/>
    </location>
</feature>
<dbReference type="RefSeq" id="WP_135567063.1">
    <property type="nucleotide sequence ID" value="NZ_CP103060.1"/>
</dbReference>
<evidence type="ECO:0000313" key="4">
    <source>
        <dbReference type="EMBL" id="TGG83272.1"/>
    </source>
</evidence>
<feature type="domain" description="TerD" evidence="3">
    <location>
        <begin position="1"/>
        <end position="183"/>
    </location>
</feature>
<organism evidence="4 5">
    <name type="scientific">Streptomyces albus</name>
    <dbReference type="NCBI Taxonomy" id="1888"/>
    <lineage>
        <taxon>Bacteria</taxon>
        <taxon>Bacillati</taxon>
        <taxon>Actinomycetota</taxon>
        <taxon>Actinomycetes</taxon>
        <taxon>Kitasatosporales</taxon>
        <taxon>Streptomycetaceae</taxon>
        <taxon>Streptomyces</taxon>
    </lineage>
</organism>
<dbReference type="PRINTS" id="PR01217">
    <property type="entry name" value="PRICHEXTENSN"/>
</dbReference>
<dbReference type="PANTHER" id="PTHR32097:SF4">
    <property type="entry name" value="GENERAL STRESS PROTEIN 16U"/>
    <property type="match status" value="1"/>
</dbReference>
<dbReference type="GeneID" id="75183867"/>
<dbReference type="CDD" id="cd06974">
    <property type="entry name" value="TerD_like"/>
    <property type="match status" value="1"/>
</dbReference>
<comment type="similarity">
    <text evidence="1">Belongs to the CAPAB/TerDEXZ family.</text>
</comment>
<feature type="compositionally biased region" description="Low complexity" evidence="2">
    <location>
        <begin position="367"/>
        <end position="380"/>
    </location>
</feature>
<sequence length="400" mass="40924">MTHAMTKGSNIQLETTAVRAVLCWTPGTGVPDVDASALLLGTDGQVRTDDDFVFYNQPRHPSGLVRHLAKKREPEGLRDTVEADLAALDPSVERVLLAASADGGTFAGVRELRLLLQDAGGGEGTADGPDGGGQLLARFDIEPETGAETAMVCGELYRRGDGWKFRALGQGYDTGLVGLATEFGISVDESEAEAAGSGTEGGAGRTTGAGTRPGPEHDPDATVAHVPGPDTVGADDFRLRPPSGTVPQPPPEPHPEPSPHPVPPEPQPEPSPEPEPVPPGPGPRPQPVPPGPPPGPTPGPGPAPDPGPPPPAPEPDPAGAVTAVVAPPPPQGAPAFAPPGLPGIPAPPAHQPAYGYPQPPQQPPATGPAYGYPQPTYGYPQPDPSFTLPPQGPQFLAQQR</sequence>